<keyword evidence="9 11" id="KW-0472">Membrane</keyword>
<dbReference type="Pfam" id="PF00593">
    <property type="entry name" value="TonB_dep_Rec_b-barrel"/>
    <property type="match status" value="1"/>
</dbReference>
<keyword evidence="8 12" id="KW-0798">TonB box</keyword>
<dbReference type="EMBL" id="JAVDRD010000004">
    <property type="protein sequence ID" value="MDR6510973.1"/>
    <property type="molecule type" value="Genomic_DNA"/>
</dbReference>
<evidence type="ECO:0000313" key="16">
    <source>
        <dbReference type="EMBL" id="MDR6510973.1"/>
    </source>
</evidence>
<dbReference type="PANTHER" id="PTHR32552:SF81">
    <property type="entry name" value="TONB-DEPENDENT OUTER MEMBRANE RECEPTOR"/>
    <property type="match status" value="1"/>
</dbReference>
<evidence type="ECO:0000259" key="14">
    <source>
        <dbReference type="Pfam" id="PF00593"/>
    </source>
</evidence>
<organism evidence="16 17">
    <name type="scientific">Novosphingobium capsulatum</name>
    <dbReference type="NCBI Taxonomy" id="13688"/>
    <lineage>
        <taxon>Bacteria</taxon>
        <taxon>Pseudomonadati</taxon>
        <taxon>Pseudomonadota</taxon>
        <taxon>Alphaproteobacteria</taxon>
        <taxon>Sphingomonadales</taxon>
        <taxon>Sphingomonadaceae</taxon>
        <taxon>Novosphingobium</taxon>
    </lineage>
</organism>
<evidence type="ECO:0000256" key="5">
    <source>
        <dbReference type="ARBA" id="ARBA00022692"/>
    </source>
</evidence>
<keyword evidence="6" id="KW-0408">Iron</keyword>
<dbReference type="RefSeq" id="WP_309804975.1">
    <property type="nucleotide sequence ID" value="NZ_JAVDRD010000004.1"/>
</dbReference>
<dbReference type="PROSITE" id="PS52016">
    <property type="entry name" value="TONB_DEPENDENT_REC_3"/>
    <property type="match status" value="1"/>
</dbReference>
<dbReference type="InterPro" id="IPR012910">
    <property type="entry name" value="Plug_dom"/>
</dbReference>
<keyword evidence="10 11" id="KW-0998">Cell outer membrane</keyword>
<evidence type="ECO:0000256" key="2">
    <source>
        <dbReference type="ARBA" id="ARBA00022448"/>
    </source>
</evidence>
<dbReference type="Pfam" id="PF07715">
    <property type="entry name" value="Plug"/>
    <property type="match status" value="1"/>
</dbReference>
<dbReference type="InterPro" id="IPR039426">
    <property type="entry name" value="TonB-dep_rcpt-like"/>
</dbReference>
<feature type="domain" description="TonB-dependent receptor-like beta-barrel" evidence="14">
    <location>
        <begin position="289"/>
        <end position="781"/>
    </location>
</feature>
<gene>
    <name evidence="16" type="ORF">J2792_001845</name>
</gene>
<dbReference type="Gene3D" id="2.170.130.10">
    <property type="entry name" value="TonB-dependent receptor, plug domain"/>
    <property type="match status" value="1"/>
</dbReference>
<evidence type="ECO:0000256" key="6">
    <source>
        <dbReference type="ARBA" id="ARBA00023004"/>
    </source>
</evidence>
<keyword evidence="3 11" id="KW-1134">Transmembrane beta strand</keyword>
<evidence type="ECO:0000256" key="7">
    <source>
        <dbReference type="ARBA" id="ARBA00023065"/>
    </source>
</evidence>
<feature type="signal peptide" evidence="13">
    <location>
        <begin position="1"/>
        <end position="20"/>
    </location>
</feature>
<comment type="caution">
    <text evidence="16">The sequence shown here is derived from an EMBL/GenBank/DDBJ whole genome shotgun (WGS) entry which is preliminary data.</text>
</comment>
<keyword evidence="2 11" id="KW-0813">Transport</keyword>
<comment type="similarity">
    <text evidence="11 12">Belongs to the TonB-dependent receptor family.</text>
</comment>
<evidence type="ECO:0000313" key="17">
    <source>
        <dbReference type="Proteomes" id="UP001184150"/>
    </source>
</evidence>
<feature type="domain" description="TonB-dependent receptor plug" evidence="15">
    <location>
        <begin position="63"/>
        <end position="169"/>
    </location>
</feature>
<protein>
    <submittedName>
        <fullName evidence="16">Iron complex outermembrane receptor protein</fullName>
    </submittedName>
</protein>
<evidence type="ECO:0000256" key="13">
    <source>
        <dbReference type="SAM" id="SignalP"/>
    </source>
</evidence>
<dbReference type="Proteomes" id="UP001184150">
    <property type="component" value="Unassembled WGS sequence"/>
</dbReference>
<proteinExistence type="inferred from homology"/>
<evidence type="ECO:0000256" key="10">
    <source>
        <dbReference type="ARBA" id="ARBA00023237"/>
    </source>
</evidence>
<dbReference type="Gene3D" id="2.40.170.20">
    <property type="entry name" value="TonB-dependent receptor, beta-barrel domain"/>
    <property type="match status" value="1"/>
</dbReference>
<evidence type="ECO:0000256" key="11">
    <source>
        <dbReference type="PROSITE-ProRule" id="PRU01360"/>
    </source>
</evidence>
<dbReference type="InterPro" id="IPR037066">
    <property type="entry name" value="Plug_dom_sf"/>
</dbReference>
<feature type="chain" id="PRO_5047336308" evidence="13">
    <location>
        <begin position="21"/>
        <end position="818"/>
    </location>
</feature>
<name>A0ABU1MLF1_9SPHN</name>
<sequence length="818" mass="86701">MKALLLVGTAFAAVSLPMTAAAQVATPGAAVAPAATTQAEPSGQTTGLAEIVVTAQRRVENAQRAAVAIDVVSPGELTRAGVVTATTLNATVPALTVQQGGGANTTFFVRGVGNFTNNGYSDPAIAFNLDGVYLGRPTSTTGTFFDLERIEVLKGPQGTLYGRNATGGAINVIPAKPKLGERSVSLSGGFGNYNAIDVEAAANLPIGDNAAFRLAGKIVNRDGYNQDGTSDEVGQAIRAQLLVRPSPGVTVRISGDYSHQGGRGVGGSYVGTENFTPGTPATATSPANYTFAPANVDPYSGLLSRSGSAYFAQAVIPGTFINPAPLVRPYLNNTYWGLTGEVNADLAGGTLTIVPAYRHSKLDNLFNGPSFRGSLNRENDSQFSGEMRFQGPRVGPFDWLIGGYYFDETVKGQYGINQYQIISFQDFTSKTKSYATFGRVTAHLGDALRFVAAGRYTHDSKTFNGSSDTLVELCNNAPPPFGTGCFGGPSLPVVQTLAQVPGVPALPGPANAVPYGSAGNILFYIPNQVNAAISKGRVTYRLAAEYDVARASLLYASYETGYRSGGFSNAPGHETFAPEYVEAWTLGSKNRFFNSRVQLNIELFHWRYRNQQVSHYGLDANNATNYFTENIGTSTIKGVDVEAQVLVTRNTRLSGTVQYLDAKATSYTYNTPRDAASPPPAVGCAVTPTTAGGAAVYAIDCAGKPSYNSPRWSLNGGIEQTIPLGDRKLVLNGDARYRSNSVVGFEYLAQQNSGSFWTFDASATFGSTDERWSITGYVRNITNQAVPLFTQYVAPAGGVLSSVYAPPRTYGVRLGYKY</sequence>
<evidence type="ECO:0000259" key="15">
    <source>
        <dbReference type="Pfam" id="PF07715"/>
    </source>
</evidence>
<keyword evidence="16" id="KW-0675">Receptor</keyword>
<evidence type="ECO:0000256" key="3">
    <source>
        <dbReference type="ARBA" id="ARBA00022452"/>
    </source>
</evidence>
<reference evidence="16 17" key="1">
    <citation type="submission" date="2023-07" db="EMBL/GenBank/DDBJ databases">
        <title>Sorghum-associated microbial communities from plants grown in Nebraska, USA.</title>
        <authorList>
            <person name="Schachtman D."/>
        </authorList>
    </citation>
    <scope>NUCLEOTIDE SEQUENCE [LARGE SCALE GENOMIC DNA]</scope>
    <source>
        <strain evidence="16 17">DS1027</strain>
    </source>
</reference>
<dbReference type="InterPro" id="IPR000531">
    <property type="entry name" value="Beta-barrel_TonB"/>
</dbReference>
<evidence type="ECO:0000256" key="4">
    <source>
        <dbReference type="ARBA" id="ARBA00022496"/>
    </source>
</evidence>
<keyword evidence="13" id="KW-0732">Signal</keyword>
<evidence type="ECO:0000256" key="1">
    <source>
        <dbReference type="ARBA" id="ARBA00004571"/>
    </source>
</evidence>
<dbReference type="InterPro" id="IPR036942">
    <property type="entry name" value="Beta-barrel_TonB_sf"/>
</dbReference>
<dbReference type="SUPFAM" id="SSF56935">
    <property type="entry name" value="Porins"/>
    <property type="match status" value="1"/>
</dbReference>
<comment type="subcellular location">
    <subcellularLocation>
        <location evidence="1 11">Cell outer membrane</location>
        <topology evidence="1 11">Multi-pass membrane protein</topology>
    </subcellularLocation>
</comment>
<keyword evidence="4" id="KW-0410">Iron transport</keyword>
<evidence type="ECO:0000256" key="8">
    <source>
        <dbReference type="ARBA" id="ARBA00023077"/>
    </source>
</evidence>
<accession>A0ABU1MLF1</accession>
<dbReference type="PANTHER" id="PTHR32552">
    <property type="entry name" value="FERRICHROME IRON RECEPTOR-RELATED"/>
    <property type="match status" value="1"/>
</dbReference>
<keyword evidence="17" id="KW-1185">Reference proteome</keyword>
<keyword evidence="7" id="KW-0406">Ion transport</keyword>
<keyword evidence="5 11" id="KW-0812">Transmembrane</keyword>
<evidence type="ECO:0000256" key="12">
    <source>
        <dbReference type="RuleBase" id="RU003357"/>
    </source>
</evidence>
<evidence type="ECO:0000256" key="9">
    <source>
        <dbReference type="ARBA" id="ARBA00023136"/>
    </source>
</evidence>